<keyword evidence="2 4" id="KW-0560">Oxidoreductase</keyword>
<evidence type="ECO:0000256" key="1">
    <source>
        <dbReference type="ARBA" id="ARBA00005854"/>
    </source>
</evidence>
<dbReference type="InterPro" id="IPR036291">
    <property type="entry name" value="NAD(P)-bd_dom_sf"/>
</dbReference>
<evidence type="ECO:0000313" key="7">
    <source>
        <dbReference type="EMBL" id="KRN88744.1"/>
    </source>
</evidence>
<dbReference type="SUPFAM" id="SSF51735">
    <property type="entry name" value="NAD(P)-binding Rossmann-fold domains"/>
    <property type="match status" value="1"/>
</dbReference>
<dbReference type="AlphaFoldDB" id="A0A0R2KHA6"/>
<dbReference type="GO" id="GO:0006564">
    <property type="term" value="P:L-serine biosynthetic process"/>
    <property type="evidence" value="ECO:0007669"/>
    <property type="project" value="UniProtKB-ARBA"/>
</dbReference>
<evidence type="ECO:0000313" key="8">
    <source>
        <dbReference type="Proteomes" id="UP000051500"/>
    </source>
</evidence>
<dbReference type="GO" id="GO:0047545">
    <property type="term" value="F:(S)-2-hydroxyglutarate dehydrogenase activity"/>
    <property type="evidence" value="ECO:0007669"/>
    <property type="project" value="UniProtKB-ARBA"/>
</dbReference>
<dbReference type="RefSeq" id="WP_027107154.1">
    <property type="nucleotide sequence ID" value="NZ_JQBZ01000025.1"/>
</dbReference>
<gene>
    <name evidence="7" type="ORF">IV53_GL000712</name>
</gene>
<dbReference type="EMBL" id="JQBZ01000025">
    <property type="protein sequence ID" value="KRN88744.1"/>
    <property type="molecule type" value="Genomic_DNA"/>
</dbReference>
<dbReference type="InterPro" id="IPR029752">
    <property type="entry name" value="D-isomer_DH_CS1"/>
</dbReference>
<dbReference type="GO" id="GO:0004617">
    <property type="term" value="F:phosphoglycerate dehydrogenase activity"/>
    <property type="evidence" value="ECO:0007669"/>
    <property type="project" value="UniProtKB-ARBA"/>
</dbReference>
<dbReference type="Pfam" id="PF02826">
    <property type="entry name" value="2-Hacid_dh_C"/>
    <property type="match status" value="1"/>
</dbReference>
<dbReference type="InterPro" id="IPR029753">
    <property type="entry name" value="D-isomer_DH_CS"/>
</dbReference>
<reference evidence="7 8" key="1">
    <citation type="journal article" date="2015" name="Genome Announc.">
        <title>Expanding the biotechnology potential of lactobacilli through comparative genomics of 213 strains and associated genera.</title>
        <authorList>
            <person name="Sun Z."/>
            <person name="Harris H.M."/>
            <person name="McCann A."/>
            <person name="Guo C."/>
            <person name="Argimon S."/>
            <person name="Zhang W."/>
            <person name="Yang X."/>
            <person name="Jeffery I.B."/>
            <person name="Cooney J.C."/>
            <person name="Kagawa T.F."/>
            <person name="Liu W."/>
            <person name="Song Y."/>
            <person name="Salvetti E."/>
            <person name="Wrobel A."/>
            <person name="Rasinkangas P."/>
            <person name="Parkhill J."/>
            <person name="Rea M.C."/>
            <person name="O'Sullivan O."/>
            <person name="Ritari J."/>
            <person name="Douillard F.P."/>
            <person name="Paul Ross R."/>
            <person name="Yang R."/>
            <person name="Briner A.E."/>
            <person name="Felis G.E."/>
            <person name="de Vos W.M."/>
            <person name="Barrangou R."/>
            <person name="Klaenhammer T.R."/>
            <person name="Caufield P.W."/>
            <person name="Cui Y."/>
            <person name="Zhang H."/>
            <person name="O'Toole P.W."/>
        </authorList>
    </citation>
    <scope>NUCLEOTIDE SEQUENCE [LARGE SCALE GENOMIC DNA]</scope>
    <source>
        <strain evidence="7 8">DSM 22408</strain>
    </source>
</reference>
<evidence type="ECO:0000256" key="2">
    <source>
        <dbReference type="ARBA" id="ARBA00023002"/>
    </source>
</evidence>
<dbReference type="SUPFAM" id="SSF52283">
    <property type="entry name" value="Formate/glycerate dehydrogenase catalytic domain-like"/>
    <property type="match status" value="1"/>
</dbReference>
<organism evidence="7 8">
    <name type="scientific">Ligilactobacillus ceti DSM 22408</name>
    <dbReference type="NCBI Taxonomy" id="1122146"/>
    <lineage>
        <taxon>Bacteria</taxon>
        <taxon>Bacillati</taxon>
        <taxon>Bacillota</taxon>
        <taxon>Bacilli</taxon>
        <taxon>Lactobacillales</taxon>
        <taxon>Lactobacillaceae</taxon>
        <taxon>Ligilactobacillus</taxon>
    </lineage>
</organism>
<proteinExistence type="inferred from homology"/>
<feature type="domain" description="D-isomer specific 2-hydroxyacid dehydrogenase catalytic" evidence="5">
    <location>
        <begin position="7"/>
        <end position="328"/>
    </location>
</feature>
<dbReference type="PANTHER" id="PTHR43026:SF1">
    <property type="entry name" value="2-HYDROXYACID DEHYDROGENASE HOMOLOG 1-RELATED"/>
    <property type="match status" value="1"/>
</dbReference>
<dbReference type="PATRIC" id="fig|1122146.4.peg.742"/>
<protein>
    <submittedName>
        <fullName evidence="7">D-lactate dehydrogenase</fullName>
    </submittedName>
</protein>
<dbReference type="CDD" id="cd12186">
    <property type="entry name" value="LDH"/>
    <property type="match status" value="1"/>
</dbReference>
<dbReference type="FunFam" id="3.40.50.720:FF:000041">
    <property type="entry name" value="D-3-phosphoglycerate dehydrogenase"/>
    <property type="match status" value="1"/>
</dbReference>
<sequence length="330" mass="36595">MKFIAFAVREEEQPYFASWSQATGIEVELHKDIITPENVALIQGFDAVIGLQADQYPDELFAQMEESGIKVLAIRNVGVDNIHLDVAKKHHVTITNVPAYSPNAIAEFSITQLLQLLRRTAEFNARMERDDYRWTPLIGKEIRSLTIGVIGTGRIGQVAIDIYRGFGAKVIAYDPYQNPTLAQQGIYVSDLADLYQQADVITLHLPATPENYHMLNEKTFAQMKDGVYIINTARGSLIDTQALVDAVKKGKVAGAALDTYENELQIFNYDLGQTGVQDPLFVEMKAMPQIIMTPHIAFYTETAVENMVKIALASALSVIETGTAETLVLN</sequence>
<dbReference type="PANTHER" id="PTHR43026">
    <property type="entry name" value="2-HYDROXYACID DEHYDROGENASE HOMOLOG 1-RELATED"/>
    <property type="match status" value="1"/>
</dbReference>
<keyword evidence="8" id="KW-1185">Reference proteome</keyword>
<comment type="similarity">
    <text evidence="1 4">Belongs to the D-isomer specific 2-hydroxyacid dehydrogenase family.</text>
</comment>
<dbReference type="Proteomes" id="UP000051500">
    <property type="component" value="Unassembled WGS sequence"/>
</dbReference>
<evidence type="ECO:0000259" key="6">
    <source>
        <dbReference type="Pfam" id="PF02826"/>
    </source>
</evidence>
<dbReference type="Pfam" id="PF00389">
    <property type="entry name" value="2-Hacid_dh"/>
    <property type="match status" value="1"/>
</dbReference>
<dbReference type="InterPro" id="IPR058205">
    <property type="entry name" value="D-LDH-like"/>
</dbReference>
<keyword evidence="3" id="KW-0520">NAD</keyword>
<dbReference type="InterPro" id="IPR006140">
    <property type="entry name" value="D-isomer_DH_NAD-bd"/>
</dbReference>
<evidence type="ECO:0000259" key="5">
    <source>
        <dbReference type="Pfam" id="PF00389"/>
    </source>
</evidence>
<dbReference type="GO" id="GO:0008720">
    <property type="term" value="F:D-lactate dehydrogenase (NAD+) activity"/>
    <property type="evidence" value="ECO:0007669"/>
    <property type="project" value="TreeGrafter"/>
</dbReference>
<dbReference type="eggNOG" id="COG1052">
    <property type="taxonomic scope" value="Bacteria"/>
</dbReference>
<name>A0A0R2KHA6_9LACO</name>
<dbReference type="PROSITE" id="PS00671">
    <property type="entry name" value="D_2_HYDROXYACID_DH_3"/>
    <property type="match status" value="1"/>
</dbReference>
<evidence type="ECO:0000256" key="4">
    <source>
        <dbReference type="RuleBase" id="RU003719"/>
    </source>
</evidence>
<dbReference type="InterPro" id="IPR006139">
    <property type="entry name" value="D-isomer_2_OHA_DH_cat_dom"/>
</dbReference>
<dbReference type="PROSITE" id="PS00670">
    <property type="entry name" value="D_2_HYDROXYACID_DH_2"/>
    <property type="match status" value="1"/>
</dbReference>
<dbReference type="GO" id="GO:0051287">
    <property type="term" value="F:NAD binding"/>
    <property type="evidence" value="ECO:0007669"/>
    <property type="project" value="InterPro"/>
</dbReference>
<feature type="domain" description="D-isomer specific 2-hydroxyacid dehydrogenase NAD-binding" evidence="6">
    <location>
        <begin position="111"/>
        <end position="297"/>
    </location>
</feature>
<evidence type="ECO:0000256" key="3">
    <source>
        <dbReference type="ARBA" id="ARBA00023027"/>
    </source>
</evidence>
<dbReference type="STRING" id="1122146.IV53_GL000712"/>
<dbReference type="PROSITE" id="PS00065">
    <property type="entry name" value="D_2_HYDROXYACID_DH_1"/>
    <property type="match status" value="1"/>
</dbReference>
<dbReference type="Gene3D" id="3.40.50.720">
    <property type="entry name" value="NAD(P)-binding Rossmann-like Domain"/>
    <property type="match status" value="2"/>
</dbReference>
<dbReference type="OrthoDB" id="9805416at2"/>
<accession>A0A0R2KHA6</accession>
<comment type="caution">
    <text evidence="7">The sequence shown here is derived from an EMBL/GenBank/DDBJ whole genome shotgun (WGS) entry which is preliminary data.</text>
</comment>